<dbReference type="EMBL" id="LT669839">
    <property type="protein sequence ID" value="SHD76686.1"/>
    <property type="molecule type" value="Genomic_DNA"/>
</dbReference>
<feature type="active site" description="Nucleophile" evidence="1">
    <location>
        <position position="117"/>
    </location>
</feature>
<accession>A0A1M4PMJ7</accession>
<name>A0A1M4PMJ7_9FIRM</name>
<dbReference type="InterPro" id="IPR036177">
    <property type="entry name" value="Peptidase_M55_sf"/>
</dbReference>
<evidence type="ECO:0000256" key="1">
    <source>
        <dbReference type="PIRSR" id="PIRSR015853-1"/>
    </source>
</evidence>
<feature type="binding site" evidence="2">
    <location>
        <position position="105"/>
    </location>
    <ligand>
        <name>Zn(2+)</name>
        <dbReference type="ChEBI" id="CHEBI:29105"/>
        <label>2</label>
    </ligand>
</feature>
<dbReference type="Gene3D" id="3.40.50.10780">
    <property type="entry name" value="Dipeptide transport protein"/>
    <property type="match status" value="1"/>
</dbReference>
<reference evidence="3 4" key="1">
    <citation type="submission" date="2016-11" db="EMBL/GenBank/DDBJ databases">
        <authorList>
            <person name="Manzoor S."/>
        </authorList>
    </citation>
    <scope>NUCLEOTIDE SEQUENCE [LARGE SCALE GENOMIC DNA]</scope>
    <source>
        <strain evidence="3">Clostridium ultunense strain Esp</strain>
    </source>
</reference>
<feature type="binding site" evidence="2">
    <location>
        <position position="8"/>
    </location>
    <ligand>
        <name>Zn(2+)</name>
        <dbReference type="ChEBI" id="CHEBI:29105"/>
        <label>2</label>
    </ligand>
</feature>
<keyword evidence="4" id="KW-1185">Reference proteome</keyword>
<dbReference type="PIRSF" id="PIRSF015853">
    <property type="entry name" value="Pep_DppA"/>
    <property type="match status" value="1"/>
</dbReference>
<evidence type="ECO:0000256" key="2">
    <source>
        <dbReference type="PIRSR" id="PIRSR015853-2"/>
    </source>
</evidence>
<feature type="binding site" evidence="2">
    <location>
        <position position="136"/>
    </location>
    <ligand>
        <name>Zn(2+)</name>
        <dbReference type="ChEBI" id="CHEBI:29105"/>
        <label>2</label>
    </ligand>
</feature>
<keyword evidence="2" id="KW-0479">Metal-binding</keyword>
<dbReference type="GO" id="GO:0046872">
    <property type="term" value="F:metal ion binding"/>
    <property type="evidence" value="ECO:0007669"/>
    <property type="project" value="UniProtKB-KW"/>
</dbReference>
<feature type="binding site" evidence="2">
    <location>
        <position position="8"/>
    </location>
    <ligand>
        <name>Zn(2+)</name>
        <dbReference type="ChEBI" id="CHEBI:29105"/>
        <label>1</label>
    </ligand>
</feature>
<proteinExistence type="predicted"/>
<dbReference type="SUPFAM" id="SSF63992">
    <property type="entry name" value="Dipeptide transport protein"/>
    <property type="match status" value="1"/>
</dbReference>
<dbReference type="Gene3D" id="3.30.1360.130">
    <property type="entry name" value="Dipeptide transport protein"/>
    <property type="match status" value="1"/>
</dbReference>
<dbReference type="RefSeq" id="WP_025640839.1">
    <property type="nucleotide sequence ID" value="NZ_LT669839.1"/>
</dbReference>
<dbReference type="InterPro" id="IPR027476">
    <property type="entry name" value="DppA_N"/>
</dbReference>
<dbReference type="CDD" id="cd08770">
    <property type="entry name" value="DAP_dppA_3"/>
    <property type="match status" value="1"/>
</dbReference>
<dbReference type="Proteomes" id="UP000245423">
    <property type="component" value="Chromosome 1"/>
</dbReference>
<dbReference type="Pfam" id="PF04951">
    <property type="entry name" value="Peptidase_M55"/>
    <property type="match status" value="1"/>
</dbReference>
<keyword evidence="2" id="KW-0862">Zinc</keyword>
<dbReference type="InterPro" id="IPR007035">
    <property type="entry name" value="Peptidase_M55"/>
</dbReference>
<protein>
    <submittedName>
        <fullName evidence="3">Putative amino acid amidase</fullName>
    </submittedName>
</protein>
<organism evidence="3 4">
    <name type="scientific">[Clostridium] ultunense Esp</name>
    <dbReference type="NCBI Taxonomy" id="1288971"/>
    <lineage>
        <taxon>Bacteria</taxon>
        <taxon>Bacillati</taxon>
        <taxon>Bacillota</taxon>
        <taxon>Tissierellia</taxon>
        <taxon>Tissierellales</taxon>
        <taxon>Tepidimicrobiaceae</taxon>
        <taxon>Schnuerera</taxon>
    </lineage>
</organism>
<evidence type="ECO:0000313" key="3">
    <source>
        <dbReference type="EMBL" id="SHD76686.1"/>
    </source>
</evidence>
<dbReference type="AlphaFoldDB" id="A0A1M4PMJ7"/>
<feature type="binding site" evidence="2">
    <location>
        <position position="60"/>
    </location>
    <ligand>
        <name>Zn(2+)</name>
        <dbReference type="ChEBI" id="CHEBI:29105"/>
        <label>2</label>
    </ligand>
</feature>
<feature type="binding site" evidence="2">
    <location>
        <position position="10"/>
    </location>
    <ligand>
        <name>Zn(2+)</name>
        <dbReference type="ChEBI" id="CHEBI:29105"/>
        <label>1</label>
    </ligand>
</feature>
<evidence type="ECO:0000313" key="4">
    <source>
        <dbReference type="Proteomes" id="UP000245423"/>
    </source>
</evidence>
<sequence length="266" mass="29628">MKVYISTDIEGVAGITVWEEARKSSAYYPYYAEQMTKEVAAACEGANKAGAEEILVRDGHGSGRNIDHTKLPENATLIRGWSGHPYKMVQDIDESFNALAFVGYHSYGGSNENPLAHTMNSSVIDYIKLNGEYLSEFLLHAYLAALLEVPVAFISGDKGICEEAKKFNENIVTVAVSEGRGAATKSLHPNKAIKLIREGMEKALKGDLSRNKVELPKKFSLEIRYNYHGNAYRYSFYPGAIQISPKSILFETEDYFEIMRATSFLI</sequence>
<dbReference type="OrthoDB" id="9785420at2"/>
<gene>
    <name evidence="3" type="ORF">CUESP1_1314</name>
</gene>